<evidence type="ECO:0000256" key="1">
    <source>
        <dbReference type="ARBA" id="ARBA00000085"/>
    </source>
</evidence>
<dbReference type="InterPro" id="IPR050956">
    <property type="entry name" value="2C_system_His_kinase"/>
</dbReference>
<dbReference type="AlphaFoldDB" id="A0AAE0E637"/>
<dbReference type="InterPro" id="IPR011006">
    <property type="entry name" value="CheY-like_superfamily"/>
</dbReference>
<evidence type="ECO:0000256" key="3">
    <source>
        <dbReference type="ARBA" id="ARBA00022553"/>
    </source>
</evidence>
<protein>
    <recommendedName>
        <fullName evidence="2">histidine kinase</fullName>
        <ecNumber evidence="2">2.7.13.3</ecNumber>
    </recommendedName>
</protein>
<comment type="catalytic activity">
    <reaction evidence="1">
        <text>ATP + protein L-histidine = ADP + protein N-phospho-L-histidine.</text>
        <dbReference type="EC" id="2.7.13.3"/>
    </reaction>
</comment>
<reference evidence="6" key="1">
    <citation type="journal article" date="2023" name="Plant J.">
        <title>Genome sequences and population genomics provide insights into the demographic history, inbreeding, and mutation load of two 'living fossil' tree species of Dipteronia.</title>
        <authorList>
            <person name="Feng Y."/>
            <person name="Comes H.P."/>
            <person name="Chen J."/>
            <person name="Zhu S."/>
            <person name="Lu R."/>
            <person name="Zhang X."/>
            <person name="Li P."/>
            <person name="Qiu J."/>
            <person name="Olsen K.M."/>
            <person name="Qiu Y."/>
        </authorList>
    </citation>
    <scope>NUCLEOTIDE SEQUENCE</scope>
    <source>
        <strain evidence="6">NBL</strain>
    </source>
</reference>
<dbReference type="PROSITE" id="PS50110">
    <property type="entry name" value="RESPONSE_REGULATORY"/>
    <property type="match status" value="1"/>
</dbReference>
<name>A0AAE0E637_9ROSI</name>
<keyword evidence="7" id="KW-1185">Reference proteome</keyword>
<feature type="domain" description="Response regulatory" evidence="5">
    <location>
        <begin position="52"/>
        <end position="153"/>
    </location>
</feature>
<dbReference type="EC" id="2.7.13.3" evidence="2"/>
<dbReference type="SMART" id="SM00448">
    <property type="entry name" value="REC"/>
    <property type="match status" value="1"/>
</dbReference>
<dbReference type="Proteomes" id="UP001281410">
    <property type="component" value="Unassembled WGS sequence"/>
</dbReference>
<keyword evidence="3" id="KW-0597">Phosphoprotein</keyword>
<dbReference type="PANTHER" id="PTHR43719">
    <property type="entry name" value="TWO-COMPONENT HISTIDINE KINASE"/>
    <property type="match status" value="1"/>
</dbReference>
<dbReference type="GO" id="GO:0004673">
    <property type="term" value="F:protein histidine kinase activity"/>
    <property type="evidence" value="ECO:0007669"/>
    <property type="project" value="UniProtKB-EC"/>
</dbReference>
<evidence type="ECO:0000256" key="4">
    <source>
        <dbReference type="PROSITE-ProRule" id="PRU00169"/>
    </source>
</evidence>
<organism evidence="6 7">
    <name type="scientific">Dipteronia sinensis</name>
    <dbReference type="NCBI Taxonomy" id="43782"/>
    <lineage>
        <taxon>Eukaryota</taxon>
        <taxon>Viridiplantae</taxon>
        <taxon>Streptophyta</taxon>
        <taxon>Embryophyta</taxon>
        <taxon>Tracheophyta</taxon>
        <taxon>Spermatophyta</taxon>
        <taxon>Magnoliopsida</taxon>
        <taxon>eudicotyledons</taxon>
        <taxon>Gunneridae</taxon>
        <taxon>Pentapetalae</taxon>
        <taxon>rosids</taxon>
        <taxon>malvids</taxon>
        <taxon>Sapindales</taxon>
        <taxon>Sapindaceae</taxon>
        <taxon>Hippocastanoideae</taxon>
        <taxon>Acereae</taxon>
        <taxon>Dipteronia</taxon>
    </lineage>
</organism>
<proteinExistence type="predicted"/>
<dbReference type="PANTHER" id="PTHR43719:SF75">
    <property type="entry name" value="HISTIDINE KINASE CKI1"/>
    <property type="match status" value="1"/>
</dbReference>
<evidence type="ECO:0000256" key="2">
    <source>
        <dbReference type="ARBA" id="ARBA00012438"/>
    </source>
</evidence>
<dbReference type="CDD" id="cd17546">
    <property type="entry name" value="REC_hyHK_CKI1_RcsC-like"/>
    <property type="match status" value="1"/>
</dbReference>
<sequence>MSLEETFSAAIRCCLVENKTFFSKLGHKTTQTETYEGYDEAIIDEKPLTGKIFLVAEDNVELQKLARINLTRFGATMEVCQNREEALQLMPIMNCFEATKKIKKKKKYYEIHIPIIALTAHVSGEEAKNTILAGMDDHLGKPLKKENLLEAIR</sequence>
<accession>A0AAE0E637</accession>
<evidence type="ECO:0000313" key="7">
    <source>
        <dbReference type="Proteomes" id="UP001281410"/>
    </source>
</evidence>
<dbReference type="Gene3D" id="3.40.50.2300">
    <property type="match status" value="1"/>
</dbReference>
<dbReference type="EMBL" id="JANJYJ010000005">
    <property type="protein sequence ID" value="KAK3210848.1"/>
    <property type="molecule type" value="Genomic_DNA"/>
</dbReference>
<comment type="caution">
    <text evidence="6">The sequence shown here is derived from an EMBL/GenBank/DDBJ whole genome shotgun (WGS) entry which is preliminary data.</text>
</comment>
<comment type="caution">
    <text evidence="4">Lacks conserved residue(s) required for the propagation of feature annotation.</text>
</comment>
<evidence type="ECO:0000313" key="6">
    <source>
        <dbReference type="EMBL" id="KAK3210848.1"/>
    </source>
</evidence>
<dbReference type="Pfam" id="PF00072">
    <property type="entry name" value="Response_reg"/>
    <property type="match status" value="1"/>
</dbReference>
<gene>
    <name evidence="6" type="ORF">Dsin_015554</name>
</gene>
<dbReference type="InterPro" id="IPR001789">
    <property type="entry name" value="Sig_transdc_resp-reg_receiver"/>
</dbReference>
<dbReference type="SUPFAM" id="SSF52172">
    <property type="entry name" value="CheY-like"/>
    <property type="match status" value="1"/>
</dbReference>
<evidence type="ECO:0000259" key="5">
    <source>
        <dbReference type="PROSITE" id="PS50110"/>
    </source>
</evidence>
<dbReference type="GO" id="GO:0000160">
    <property type="term" value="P:phosphorelay signal transduction system"/>
    <property type="evidence" value="ECO:0007669"/>
    <property type="project" value="InterPro"/>
</dbReference>